<evidence type="ECO:0000256" key="11">
    <source>
        <dbReference type="ARBA" id="ARBA00023239"/>
    </source>
</evidence>
<evidence type="ECO:0000256" key="9">
    <source>
        <dbReference type="ARBA" id="ARBA00023136"/>
    </source>
</evidence>
<name>A0A3R9QF17_9CREN</name>
<evidence type="ECO:0000256" key="4">
    <source>
        <dbReference type="ARBA" id="ARBA00022793"/>
    </source>
</evidence>
<sequence>MRGKRVLVTGGAGFLGSWLCEALVEMGAHVTCLDNLSTGSIENIAHLMGKENFSFLKEDVCKSCPEGFDYIVHGASIPSPDDYMRRPVETMLPNSIGLLNCLESARKSDSVLLYMSTSEVYGDADLIPTPEHYWGRVNPIGPRSCYDESKRFGEALCMSYLREYGVDVRIARIFNTYGPRMDLSARYARVIPRFIIQALRNEPITVHGDGRQTRSFCYVSDMVKGLLKLLLSDCKGEVVNLGGEEEISIIELANLIKELTSSSSSIIFLPAREDDPRRRKPDISRAKNLGWRPSVTLRDGLALTIEWFRKKGGFK</sequence>
<dbReference type="OrthoDB" id="4907at2157"/>
<keyword evidence="8" id="KW-0333">Golgi apparatus</keyword>
<dbReference type="EMBL" id="RCOS01000083">
    <property type="protein sequence ID" value="RSN74922.1"/>
    <property type="molecule type" value="Genomic_DNA"/>
</dbReference>
<dbReference type="InterPro" id="IPR001509">
    <property type="entry name" value="Epimerase_deHydtase"/>
</dbReference>
<keyword evidence="7" id="KW-0520">NAD</keyword>
<comment type="subcellular location">
    <subcellularLocation>
        <location evidence="2">Golgi apparatus membrane</location>
        <topology evidence="2">Single-pass type II membrane protein</topology>
    </subcellularLocation>
    <subcellularLocation>
        <location evidence="12">Golgi apparatus</location>
        <location evidence="12">Golgi stack membrane</location>
    </subcellularLocation>
</comment>
<keyword evidence="4" id="KW-0210">Decarboxylase</keyword>
<dbReference type="FunFam" id="3.40.50.720:FF:000065">
    <property type="entry name" value="UDP-glucuronic acid decarboxylase 1"/>
    <property type="match status" value="1"/>
</dbReference>
<dbReference type="Gene3D" id="3.40.50.720">
    <property type="entry name" value="NAD(P)-binding Rossmann-like Domain"/>
    <property type="match status" value="1"/>
</dbReference>
<evidence type="ECO:0000256" key="7">
    <source>
        <dbReference type="ARBA" id="ARBA00023027"/>
    </source>
</evidence>
<dbReference type="Proteomes" id="UP000277582">
    <property type="component" value="Unassembled WGS sequence"/>
</dbReference>
<evidence type="ECO:0000256" key="3">
    <source>
        <dbReference type="ARBA" id="ARBA00022692"/>
    </source>
</evidence>
<keyword evidence="15" id="KW-1185">Reference proteome</keyword>
<feature type="domain" description="NAD-dependent epimerase/dehydratase" evidence="13">
    <location>
        <begin position="6"/>
        <end position="242"/>
    </location>
</feature>
<dbReference type="AlphaFoldDB" id="A0A3R9QF17"/>
<dbReference type="GO" id="GO:0070403">
    <property type="term" value="F:NAD+ binding"/>
    <property type="evidence" value="ECO:0007669"/>
    <property type="project" value="InterPro"/>
</dbReference>
<evidence type="ECO:0000256" key="8">
    <source>
        <dbReference type="ARBA" id="ARBA00023034"/>
    </source>
</evidence>
<dbReference type="GO" id="GO:0042732">
    <property type="term" value="P:D-xylose metabolic process"/>
    <property type="evidence" value="ECO:0007669"/>
    <property type="project" value="InterPro"/>
</dbReference>
<keyword evidence="10" id="KW-0325">Glycoprotein</keyword>
<keyword evidence="5" id="KW-0735">Signal-anchor</keyword>
<reference evidence="14 15" key="1">
    <citation type="submission" date="2018-10" db="EMBL/GenBank/DDBJ databases">
        <title>Co-occurring genomic capacity for anaerobic methane metabolism and dissimilatory sulfite reduction discovered in the Korarchaeota.</title>
        <authorList>
            <person name="Mckay L.J."/>
            <person name="Dlakic M."/>
            <person name="Fields M.W."/>
            <person name="Delmont T.O."/>
            <person name="Eren A.M."/>
            <person name="Jay Z.J."/>
            <person name="Klingelsmith K.B."/>
            <person name="Rusch D.B."/>
            <person name="Inskeep W.P."/>
        </authorList>
    </citation>
    <scope>NUCLEOTIDE SEQUENCE [LARGE SCALE GENOMIC DNA]</scope>
    <source>
        <strain evidence="14 15">MDKW</strain>
    </source>
</reference>
<proteinExistence type="predicted"/>
<evidence type="ECO:0000313" key="14">
    <source>
        <dbReference type="EMBL" id="RSN74922.1"/>
    </source>
</evidence>
<dbReference type="Pfam" id="PF01370">
    <property type="entry name" value="Epimerase"/>
    <property type="match status" value="1"/>
</dbReference>
<keyword evidence="9" id="KW-0472">Membrane</keyword>
<evidence type="ECO:0000256" key="10">
    <source>
        <dbReference type="ARBA" id="ARBA00023180"/>
    </source>
</evidence>
<evidence type="ECO:0000256" key="6">
    <source>
        <dbReference type="ARBA" id="ARBA00022989"/>
    </source>
</evidence>
<keyword evidence="6" id="KW-1133">Transmembrane helix</keyword>
<dbReference type="RefSeq" id="WP_125671344.1">
    <property type="nucleotide sequence ID" value="NZ_RCOS01000083.1"/>
</dbReference>
<dbReference type="InterPro" id="IPR036291">
    <property type="entry name" value="NAD(P)-bd_dom_sf"/>
</dbReference>
<keyword evidence="3" id="KW-0812">Transmembrane</keyword>
<gene>
    <name evidence="14" type="ORF">D6D85_07205</name>
</gene>
<dbReference type="PANTHER" id="PTHR43078:SF6">
    <property type="entry name" value="UDP-GLUCURONIC ACID DECARBOXYLASE 1"/>
    <property type="match status" value="1"/>
</dbReference>
<dbReference type="GO" id="GO:0005737">
    <property type="term" value="C:cytoplasm"/>
    <property type="evidence" value="ECO:0007669"/>
    <property type="project" value="TreeGrafter"/>
</dbReference>
<comment type="cofactor">
    <cofactor evidence="1">
        <name>NAD(+)</name>
        <dbReference type="ChEBI" id="CHEBI:57540"/>
    </cofactor>
</comment>
<evidence type="ECO:0000256" key="12">
    <source>
        <dbReference type="ARBA" id="ARBA00037859"/>
    </source>
</evidence>
<dbReference type="CDD" id="cd05230">
    <property type="entry name" value="UGD_SDR_e"/>
    <property type="match status" value="1"/>
</dbReference>
<evidence type="ECO:0000256" key="1">
    <source>
        <dbReference type="ARBA" id="ARBA00001911"/>
    </source>
</evidence>
<protein>
    <submittedName>
        <fullName evidence="14">SDR family oxidoreductase</fullName>
    </submittedName>
</protein>
<evidence type="ECO:0000259" key="13">
    <source>
        <dbReference type="Pfam" id="PF01370"/>
    </source>
</evidence>
<accession>A0A3R9QF17</accession>
<comment type="caution">
    <text evidence="14">The sequence shown here is derived from an EMBL/GenBank/DDBJ whole genome shotgun (WGS) entry which is preliminary data.</text>
</comment>
<keyword evidence="11" id="KW-0456">Lyase</keyword>
<organism evidence="14 15">
    <name type="scientific">Candidatus Methanodesulfokora washburnensis</name>
    <dbReference type="NCBI Taxonomy" id="2478471"/>
    <lineage>
        <taxon>Archaea</taxon>
        <taxon>Thermoproteota</taxon>
        <taxon>Candidatus Korarchaeia</taxon>
        <taxon>Candidatus Korarchaeia incertae sedis</taxon>
        <taxon>Candidatus Methanodesulfokora</taxon>
    </lineage>
</organism>
<dbReference type="InterPro" id="IPR044516">
    <property type="entry name" value="UXS-like"/>
</dbReference>
<evidence type="ECO:0000313" key="15">
    <source>
        <dbReference type="Proteomes" id="UP000277582"/>
    </source>
</evidence>
<evidence type="ECO:0000256" key="2">
    <source>
        <dbReference type="ARBA" id="ARBA00004323"/>
    </source>
</evidence>
<dbReference type="SUPFAM" id="SSF51735">
    <property type="entry name" value="NAD(P)-binding Rossmann-fold domains"/>
    <property type="match status" value="1"/>
</dbReference>
<dbReference type="GO" id="GO:0048040">
    <property type="term" value="F:UDP-glucuronate decarboxylase activity"/>
    <property type="evidence" value="ECO:0007669"/>
    <property type="project" value="TreeGrafter"/>
</dbReference>
<evidence type="ECO:0000256" key="5">
    <source>
        <dbReference type="ARBA" id="ARBA00022968"/>
    </source>
</evidence>
<dbReference type="PANTHER" id="PTHR43078">
    <property type="entry name" value="UDP-GLUCURONIC ACID DECARBOXYLASE-RELATED"/>
    <property type="match status" value="1"/>
</dbReference>